<organism evidence="3 4">
    <name type="scientific">Hymenobacter cyanobacteriorum</name>
    <dbReference type="NCBI Taxonomy" id="2926463"/>
    <lineage>
        <taxon>Bacteria</taxon>
        <taxon>Pseudomonadati</taxon>
        <taxon>Bacteroidota</taxon>
        <taxon>Cytophagia</taxon>
        <taxon>Cytophagales</taxon>
        <taxon>Hymenobacteraceae</taxon>
        <taxon>Hymenobacter</taxon>
    </lineage>
</organism>
<keyword evidence="1" id="KW-1133">Transmembrane helix</keyword>
<protein>
    <submittedName>
        <fullName evidence="3">Energy transducer TonB</fullName>
    </submittedName>
</protein>
<dbReference type="EMBL" id="JALBGC010000002">
    <property type="protein sequence ID" value="MCI1186935.1"/>
    <property type="molecule type" value="Genomic_DNA"/>
</dbReference>
<dbReference type="GO" id="GO:0055085">
    <property type="term" value="P:transmembrane transport"/>
    <property type="evidence" value="ECO:0007669"/>
    <property type="project" value="InterPro"/>
</dbReference>
<evidence type="ECO:0000313" key="3">
    <source>
        <dbReference type="EMBL" id="MCI1186935.1"/>
    </source>
</evidence>
<dbReference type="Pfam" id="PF03544">
    <property type="entry name" value="TonB_C"/>
    <property type="match status" value="1"/>
</dbReference>
<evidence type="ECO:0000259" key="2">
    <source>
        <dbReference type="Pfam" id="PF03544"/>
    </source>
</evidence>
<proteinExistence type="predicted"/>
<feature type="transmembrane region" description="Helical" evidence="1">
    <location>
        <begin position="6"/>
        <end position="26"/>
    </location>
</feature>
<sequence>MSTTLLVFFLFLVILGPPVAILALGLRFHKLSHVAGLTGRARRIRLVWLAVLAAALTGSFYLLVCIVSAKLPGAHAPARSNWPWLHEHPATTVLLAALGMTLLLVAQPAKRLAGFGFGAGALVVLTGLGIHWFLTDHQEDVKLNAAWHLRQADVAYRETGARRAVLDSFQLQLPRCHHKDELELMPEFPGGYRALDEQIRRLMRPTAPHPPVDTYVQVECIVEPTGQLTFPHVVEGLGPDYDEEALRIVRLLPPFEPAIGRPTETRARQPLACTKQISVSFYH</sequence>
<dbReference type="Proteomes" id="UP001139193">
    <property type="component" value="Unassembled WGS sequence"/>
</dbReference>
<keyword evidence="1" id="KW-0812">Transmembrane</keyword>
<comment type="caution">
    <text evidence="3">The sequence shown here is derived from an EMBL/GenBank/DDBJ whole genome shotgun (WGS) entry which is preliminary data.</text>
</comment>
<dbReference type="AlphaFoldDB" id="A0A9X1VHD4"/>
<reference evidence="3" key="1">
    <citation type="submission" date="2022-03" db="EMBL/GenBank/DDBJ databases">
        <title>Bacterial whole genome sequence for Hymenobacter sp. DH14.</title>
        <authorList>
            <person name="Le V."/>
        </authorList>
    </citation>
    <scope>NUCLEOTIDE SEQUENCE</scope>
    <source>
        <strain evidence="3">DH14</strain>
    </source>
</reference>
<accession>A0A9X1VHD4</accession>
<dbReference type="InterPro" id="IPR037682">
    <property type="entry name" value="TonB_C"/>
</dbReference>
<feature type="transmembrane region" description="Helical" evidence="1">
    <location>
        <begin position="46"/>
        <end position="69"/>
    </location>
</feature>
<name>A0A9X1VHD4_9BACT</name>
<feature type="transmembrane region" description="Helical" evidence="1">
    <location>
        <begin position="113"/>
        <end position="134"/>
    </location>
</feature>
<gene>
    <name evidence="3" type="ORF">MON38_05850</name>
</gene>
<feature type="transmembrane region" description="Helical" evidence="1">
    <location>
        <begin position="89"/>
        <end position="106"/>
    </location>
</feature>
<feature type="domain" description="TonB C-terminal" evidence="2">
    <location>
        <begin position="215"/>
        <end position="270"/>
    </location>
</feature>
<dbReference type="RefSeq" id="WP_241935218.1">
    <property type="nucleotide sequence ID" value="NZ_JALBGC010000002.1"/>
</dbReference>
<evidence type="ECO:0000313" key="4">
    <source>
        <dbReference type="Proteomes" id="UP001139193"/>
    </source>
</evidence>
<keyword evidence="4" id="KW-1185">Reference proteome</keyword>
<keyword evidence="1" id="KW-0472">Membrane</keyword>
<evidence type="ECO:0000256" key="1">
    <source>
        <dbReference type="SAM" id="Phobius"/>
    </source>
</evidence>